<evidence type="ECO:0000256" key="1">
    <source>
        <dbReference type="SAM" id="Phobius"/>
    </source>
</evidence>
<dbReference type="Proteomes" id="UP000499080">
    <property type="component" value="Unassembled WGS sequence"/>
</dbReference>
<organism evidence="2 3">
    <name type="scientific">Araneus ventricosus</name>
    <name type="common">Orbweaver spider</name>
    <name type="synonym">Epeira ventricosa</name>
    <dbReference type="NCBI Taxonomy" id="182803"/>
    <lineage>
        <taxon>Eukaryota</taxon>
        <taxon>Metazoa</taxon>
        <taxon>Ecdysozoa</taxon>
        <taxon>Arthropoda</taxon>
        <taxon>Chelicerata</taxon>
        <taxon>Arachnida</taxon>
        <taxon>Araneae</taxon>
        <taxon>Araneomorphae</taxon>
        <taxon>Entelegynae</taxon>
        <taxon>Araneoidea</taxon>
        <taxon>Araneidae</taxon>
        <taxon>Araneus</taxon>
    </lineage>
</organism>
<protein>
    <submittedName>
        <fullName evidence="2">Uncharacterized protein</fullName>
    </submittedName>
</protein>
<keyword evidence="1" id="KW-1133">Transmembrane helix</keyword>
<reference evidence="2 3" key="1">
    <citation type="journal article" date="2019" name="Sci. Rep.">
        <title>Orb-weaving spider Araneus ventricosus genome elucidates the spidroin gene catalogue.</title>
        <authorList>
            <person name="Kono N."/>
            <person name="Nakamura H."/>
            <person name="Ohtoshi R."/>
            <person name="Moran D.A.P."/>
            <person name="Shinohara A."/>
            <person name="Yoshida Y."/>
            <person name="Fujiwara M."/>
            <person name="Mori M."/>
            <person name="Tomita M."/>
            <person name="Arakawa K."/>
        </authorList>
    </citation>
    <scope>NUCLEOTIDE SEQUENCE [LARGE SCALE GENOMIC DNA]</scope>
</reference>
<feature type="transmembrane region" description="Helical" evidence="1">
    <location>
        <begin position="51"/>
        <end position="74"/>
    </location>
</feature>
<dbReference type="AlphaFoldDB" id="A0A4Y2KI89"/>
<name>A0A4Y2KI89_ARAVE</name>
<evidence type="ECO:0000313" key="2">
    <source>
        <dbReference type="EMBL" id="GBN01113.1"/>
    </source>
</evidence>
<sequence length="95" mass="10448">MGESADVMVNLKSSILADSGSRLLNRSLVIILFLLMVSVSSIMYINFDDELYKYAFSSSSGVLGFIVFLCYTVCSENAHSLCSSTQTIEDDDVKQ</sequence>
<accession>A0A4Y2KI89</accession>
<keyword evidence="1" id="KW-0472">Membrane</keyword>
<feature type="non-terminal residue" evidence="2">
    <location>
        <position position="95"/>
    </location>
</feature>
<feature type="transmembrane region" description="Helical" evidence="1">
    <location>
        <begin position="23"/>
        <end position="45"/>
    </location>
</feature>
<evidence type="ECO:0000313" key="3">
    <source>
        <dbReference type="Proteomes" id="UP000499080"/>
    </source>
</evidence>
<keyword evidence="1" id="KW-0812">Transmembrane</keyword>
<proteinExistence type="predicted"/>
<comment type="caution">
    <text evidence="2">The sequence shown here is derived from an EMBL/GenBank/DDBJ whole genome shotgun (WGS) entry which is preliminary data.</text>
</comment>
<dbReference type="EMBL" id="BGPR01004583">
    <property type="protein sequence ID" value="GBN01113.1"/>
    <property type="molecule type" value="Genomic_DNA"/>
</dbReference>
<keyword evidence="3" id="KW-1185">Reference proteome</keyword>
<gene>
    <name evidence="2" type="ORF">AVEN_255944_1</name>
</gene>
<dbReference type="OrthoDB" id="6138650at2759"/>